<protein>
    <submittedName>
        <fullName evidence="1">Uncharacterized protein</fullName>
    </submittedName>
</protein>
<keyword evidence="2" id="KW-1185">Reference proteome</keyword>
<reference evidence="1" key="1">
    <citation type="submission" date="2016-12" db="EMBL/GenBank/DDBJ databases">
        <authorList>
            <person name="Moulin L."/>
        </authorList>
    </citation>
    <scope>NUCLEOTIDE SEQUENCE [LARGE SCALE GENOMIC DNA]</scope>
    <source>
        <strain evidence="1">STM 7183</strain>
    </source>
</reference>
<name>A0A1N7STV2_9BURK</name>
<dbReference type="AlphaFoldDB" id="A0A1N7STV2"/>
<dbReference type="Proteomes" id="UP000195569">
    <property type="component" value="Unassembled WGS sequence"/>
</dbReference>
<evidence type="ECO:0000313" key="2">
    <source>
        <dbReference type="Proteomes" id="UP000195569"/>
    </source>
</evidence>
<organism evidence="1 2">
    <name type="scientific">Paraburkholderia piptadeniae</name>
    <dbReference type="NCBI Taxonomy" id="1701573"/>
    <lineage>
        <taxon>Bacteria</taxon>
        <taxon>Pseudomonadati</taxon>
        <taxon>Pseudomonadota</taxon>
        <taxon>Betaproteobacteria</taxon>
        <taxon>Burkholderiales</taxon>
        <taxon>Burkholderiaceae</taxon>
        <taxon>Paraburkholderia</taxon>
    </lineage>
</organism>
<dbReference type="EMBL" id="CYGY02000093">
    <property type="protein sequence ID" value="SIT50738.1"/>
    <property type="molecule type" value="Genomic_DNA"/>
</dbReference>
<comment type="caution">
    <text evidence="1">The sequence shown here is derived from an EMBL/GenBank/DDBJ whole genome shotgun (WGS) entry which is preliminary data.</text>
</comment>
<accession>A0A1N7STV2</accession>
<evidence type="ECO:0000313" key="1">
    <source>
        <dbReference type="EMBL" id="SIT50738.1"/>
    </source>
</evidence>
<sequence length="64" mass="6930">MKRANPTWRASGEGESCGGYLAVMLPAHTGIGLPLLEHVSTEDSFKATRRIVVGTRSGWQVKFA</sequence>
<gene>
    <name evidence="1" type="ORF">BN2476_930036</name>
</gene>
<proteinExistence type="predicted"/>